<evidence type="ECO:0000313" key="3">
    <source>
        <dbReference type="Proteomes" id="UP000466848"/>
    </source>
</evidence>
<protein>
    <recommendedName>
        <fullName evidence="4">PIN domain-containing protein</fullName>
    </recommendedName>
</protein>
<keyword evidence="1" id="KW-0812">Transmembrane</keyword>
<evidence type="ECO:0000256" key="1">
    <source>
        <dbReference type="SAM" id="Phobius"/>
    </source>
</evidence>
<dbReference type="EMBL" id="CP048649">
    <property type="protein sequence ID" value="QIB69294.1"/>
    <property type="molecule type" value="Genomic_DNA"/>
</dbReference>
<name>A0A858BX48_9FIRM</name>
<reference evidence="2 3" key="1">
    <citation type="submission" date="2020-02" db="EMBL/GenBank/DDBJ databases">
        <authorList>
            <person name="Kim Y.B."/>
            <person name="Roh S.W."/>
        </authorList>
    </citation>
    <scope>NUCLEOTIDE SEQUENCE [LARGE SCALE GENOMIC DNA]</scope>
    <source>
        <strain evidence="2 3">DSM 103574</strain>
    </source>
</reference>
<proteinExistence type="predicted"/>
<keyword evidence="3" id="KW-1185">Reference proteome</keyword>
<dbReference type="KEGG" id="abut:Ami103574_08140"/>
<evidence type="ECO:0008006" key="4">
    <source>
        <dbReference type="Google" id="ProtNLM"/>
    </source>
</evidence>
<dbReference type="Proteomes" id="UP000466848">
    <property type="component" value="Chromosome"/>
</dbReference>
<dbReference type="RefSeq" id="WP_163066430.1">
    <property type="nucleotide sequence ID" value="NZ_CP048649.1"/>
</dbReference>
<evidence type="ECO:0000313" key="2">
    <source>
        <dbReference type="EMBL" id="QIB69294.1"/>
    </source>
</evidence>
<sequence>MADIKYYKQNIGAGRNLYCIDSNILINVGKFYFDGRCGRDDTLTEQVKKFIILCRNTGTIIYDYALLEISFNFGTNKINADVMNKFMMVIDTLFMNCADEEVINHAPQFKPFCKEKLSGEFNSIFDCKLPQIIFSDEIGSLKIFYLMYLYTIIIFYLSNCKIEPMEKVKKLYAYMTEEINCFMAHEFQLGQMIFIGTQKEKNIAEGIMKFGKIKKGKSAIRILINALLDIMSYRRLTMIKDMSILQKAPVSSIFVTQDQGLQNYIELNSDFKTVINGDKITDSFTSEFVPEEKYLIEWKEFYYETIITNAKNRFMEYHLGRKREVDQEKILKEIKYYEKLIFGY</sequence>
<feature type="transmembrane region" description="Helical" evidence="1">
    <location>
        <begin position="143"/>
        <end position="160"/>
    </location>
</feature>
<keyword evidence="1" id="KW-0472">Membrane</keyword>
<keyword evidence="1" id="KW-1133">Transmembrane helix</keyword>
<accession>A0A858BX48</accession>
<gene>
    <name evidence="2" type="ORF">Ami103574_08140</name>
</gene>
<organism evidence="2 3">
    <name type="scientific">Aminipila butyrica</name>
    <dbReference type="NCBI Taxonomy" id="433296"/>
    <lineage>
        <taxon>Bacteria</taxon>
        <taxon>Bacillati</taxon>
        <taxon>Bacillota</taxon>
        <taxon>Clostridia</taxon>
        <taxon>Peptostreptococcales</taxon>
        <taxon>Anaerovoracaceae</taxon>
        <taxon>Aminipila</taxon>
    </lineage>
</organism>
<dbReference type="AlphaFoldDB" id="A0A858BX48"/>